<organism evidence="3 4">
    <name type="scientific">Methylobacterium thuringiense</name>
    <dbReference type="NCBI Taxonomy" id="1003091"/>
    <lineage>
        <taxon>Bacteria</taxon>
        <taxon>Pseudomonadati</taxon>
        <taxon>Pseudomonadota</taxon>
        <taxon>Alphaproteobacteria</taxon>
        <taxon>Hyphomicrobiales</taxon>
        <taxon>Methylobacteriaceae</taxon>
        <taxon>Methylobacterium</taxon>
    </lineage>
</organism>
<dbReference type="InterPro" id="IPR046373">
    <property type="entry name" value="Acyl-CoA_Oxase/DH_mid-dom_sf"/>
</dbReference>
<dbReference type="SUPFAM" id="SSF56645">
    <property type="entry name" value="Acyl-CoA dehydrogenase NM domain-like"/>
    <property type="match status" value="1"/>
</dbReference>
<dbReference type="InterPro" id="IPR013107">
    <property type="entry name" value="Acyl-CoA_DH_C"/>
</dbReference>
<dbReference type="Gene3D" id="1.10.540.10">
    <property type="entry name" value="Acyl-CoA dehydrogenase/oxidase, N-terminal domain"/>
    <property type="match status" value="1"/>
</dbReference>
<dbReference type="Pfam" id="PF08028">
    <property type="entry name" value="Acyl-CoA_dh_2"/>
    <property type="match status" value="1"/>
</dbReference>
<dbReference type="PANTHER" id="PTHR48083">
    <property type="entry name" value="MEDIUM-CHAIN SPECIFIC ACYL-COA DEHYDROGENASE, MITOCHONDRIAL-RELATED"/>
    <property type="match status" value="1"/>
</dbReference>
<dbReference type="InterPro" id="IPR037069">
    <property type="entry name" value="AcylCoA_DH/ox_N_sf"/>
</dbReference>
<evidence type="ECO:0000256" key="1">
    <source>
        <dbReference type="ARBA" id="ARBA00023002"/>
    </source>
</evidence>
<accession>A0ABQ4TQA8</accession>
<evidence type="ECO:0000259" key="2">
    <source>
        <dbReference type="Pfam" id="PF08028"/>
    </source>
</evidence>
<dbReference type="Gene3D" id="2.40.110.10">
    <property type="entry name" value="Butyryl-CoA Dehydrogenase, subunit A, domain 2"/>
    <property type="match status" value="1"/>
</dbReference>
<comment type="caution">
    <text evidence="3">The sequence shown here is derived from an EMBL/GenBank/DDBJ whole genome shotgun (WGS) entry which is preliminary data.</text>
</comment>
<dbReference type="Gene3D" id="1.20.140.10">
    <property type="entry name" value="Butyryl-CoA Dehydrogenase, subunit A, domain 3"/>
    <property type="match status" value="1"/>
</dbReference>
<evidence type="ECO:0000313" key="4">
    <source>
        <dbReference type="Proteomes" id="UP001055101"/>
    </source>
</evidence>
<name>A0ABQ4TQA8_9HYPH</name>
<protein>
    <recommendedName>
        <fullName evidence="2">Acyl-CoA dehydrogenase C-terminal domain-containing protein</fullName>
    </recommendedName>
</protein>
<dbReference type="EMBL" id="BPRA01000015">
    <property type="protein sequence ID" value="GJE56852.1"/>
    <property type="molecule type" value="Genomic_DNA"/>
</dbReference>
<gene>
    <name evidence="3" type="ORF">EKPJFOCH_3362</name>
</gene>
<feature type="domain" description="Acyl-CoA dehydrogenase C-terminal" evidence="2">
    <location>
        <begin position="209"/>
        <end position="291"/>
    </location>
</feature>
<dbReference type="InterPro" id="IPR050741">
    <property type="entry name" value="Acyl-CoA_dehydrogenase"/>
</dbReference>
<proteinExistence type="predicted"/>
<reference evidence="3" key="2">
    <citation type="submission" date="2021-08" db="EMBL/GenBank/DDBJ databases">
        <authorList>
            <person name="Tani A."/>
            <person name="Ola A."/>
            <person name="Ogura Y."/>
            <person name="Katsura K."/>
            <person name="Hayashi T."/>
        </authorList>
    </citation>
    <scope>NUCLEOTIDE SEQUENCE</scope>
    <source>
        <strain evidence="3">DSM 23674</strain>
    </source>
</reference>
<dbReference type="Proteomes" id="UP001055101">
    <property type="component" value="Unassembled WGS sequence"/>
</dbReference>
<dbReference type="SUPFAM" id="SSF47203">
    <property type="entry name" value="Acyl-CoA dehydrogenase C-terminal domain-like"/>
    <property type="match status" value="1"/>
</dbReference>
<dbReference type="InterPro" id="IPR009100">
    <property type="entry name" value="AcylCoA_DH/oxidase_NM_dom_sf"/>
</dbReference>
<sequence>MAAGGVGLCEPEQVAALREVLYLVGRGSLVLGRLYEGHVNALALVLRYGSAESREHFAQDARDGHLFGVWNTEPDPGGLSLMQADGVMQLGGMKSYASGAGYVTRPLVTARTEDDRRLMLVAPLEPGTRSDATAWRVHGMRATATGTVEFSGLRIDTEAVIGEPDDYFRQPFFSCGAWRFLAVQCGGIASVFEAHRAHLLKTGRGGDPHQRARLGKAAAAVETARLFVAGAAEAAAHAEADPEGAVAYVNLARGVVERAGLDVIELAQRSVGLSGFLEAHPLERRVRDLATYLRQPAPDYALASAAGHILDAPGPFHALWQRP</sequence>
<keyword evidence="4" id="KW-1185">Reference proteome</keyword>
<keyword evidence="1" id="KW-0560">Oxidoreductase</keyword>
<dbReference type="InterPro" id="IPR036250">
    <property type="entry name" value="AcylCo_DH-like_C"/>
</dbReference>
<evidence type="ECO:0000313" key="3">
    <source>
        <dbReference type="EMBL" id="GJE56852.1"/>
    </source>
</evidence>
<dbReference type="PANTHER" id="PTHR48083:SF37">
    <property type="entry name" value="DEHYDROGENASE, PUTATIVE-RELATED"/>
    <property type="match status" value="1"/>
</dbReference>
<reference evidence="3" key="1">
    <citation type="journal article" date="2021" name="Front. Microbiol.">
        <title>Comprehensive Comparative Genomics and Phenotyping of Methylobacterium Species.</title>
        <authorList>
            <person name="Alessa O."/>
            <person name="Ogura Y."/>
            <person name="Fujitani Y."/>
            <person name="Takami H."/>
            <person name="Hayashi T."/>
            <person name="Sahin N."/>
            <person name="Tani A."/>
        </authorList>
    </citation>
    <scope>NUCLEOTIDE SEQUENCE</scope>
    <source>
        <strain evidence="3">DSM 23674</strain>
    </source>
</reference>